<dbReference type="FunFam" id="3.90.1070.20:FF:000001">
    <property type="entry name" value="DNA-directed RNA polymerase subunit beta"/>
    <property type="match status" value="1"/>
</dbReference>
<evidence type="ECO:0000256" key="13">
    <source>
        <dbReference type="RuleBase" id="RU363031"/>
    </source>
</evidence>
<evidence type="ECO:0000313" key="23">
    <source>
        <dbReference type="Proteomes" id="UP000693970"/>
    </source>
</evidence>
<comment type="catalytic activity">
    <reaction evidence="13">
        <text>RNA(n) + a ribonucleoside 5'-triphosphate = RNA(n+1) + diphosphate</text>
        <dbReference type="Rhea" id="RHEA:21248"/>
        <dbReference type="Rhea" id="RHEA-COMP:14527"/>
        <dbReference type="Rhea" id="RHEA-COMP:17342"/>
        <dbReference type="ChEBI" id="CHEBI:33019"/>
        <dbReference type="ChEBI" id="CHEBI:61557"/>
        <dbReference type="ChEBI" id="CHEBI:140395"/>
        <dbReference type="EC" id="2.7.7.6"/>
    </reaction>
</comment>
<evidence type="ECO:0000259" key="21">
    <source>
        <dbReference type="Pfam" id="PF04567"/>
    </source>
</evidence>
<keyword evidence="4 13" id="KW-0808">Transferase</keyword>
<reference evidence="22" key="2">
    <citation type="submission" date="2021-04" db="EMBL/GenBank/DDBJ databases">
        <authorList>
            <person name="Podell S."/>
        </authorList>
    </citation>
    <scope>NUCLEOTIDE SEQUENCE</scope>
    <source>
        <strain evidence="22">Hildebrandi</strain>
    </source>
</reference>
<keyword evidence="9" id="KW-0460">Magnesium</keyword>
<feature type="domain" description="DNA-directed RNA polymerase subunit 2 hybrid-binding" evidence="15">
    <location>
        <begin position="1006"/>
        <end position="1379"/>
    </location>
</feature>
<evidence type="ECO:0000256" key="7">
    <source>
        <dbReference type="ARBA" id="ARBA00022771"/>
    </source>
</evidence>
<keyword evidence="7" id="KW-0863">Zinc-finger</keyword>
<feature type="domain" description="RNA polymerase Rpb2" evidence="16">
    <location>
        <begin position="1381"/>
        <end position="1475"/>
    </location>
</feature>
<comment type="similarity">
    <text evidence="2 12">Belongs to the RNA polymerase beta chain family.</text>
</comment>
<evidence type="ECO:0000259" key="17">
    <source>
        <dbReference type="Pfam" id="PF04561"/>
    </source>
</evidence>
<dbReference type="Pfam" id="PF04567">
    <property type="entry name" value="RNA_pol_Rpb2_5"/>
    <property type="match status" value="1"/>
</dbReference>
<dbReference type="FunFam" id="3.90.1110.10:FF:000002">
    <property type="entry name" value="DNA-directed RNA polymerase subunit beta"/>
    <property type="match status" value="1"/>
</dbReference>
<sequence>MSPLALVQHLFSSPRQLVPILVGTHLSLSMLSIINSQLLPAKYNLDDDNGEECFDAGHYTLVQEFVGRLYQGEEFMEGKEEKKQVSVGSITGHPYGESQPNNNNDRQKLVTQGVRLAPKCIFEDPAAVCEGTKEVREAFRALRALHPQPMSTPQCMNVHPKGDRILLTYALHQQYTLPLYGPFRMRSILQVTVQLKSIPELAESEFLILQMKELWGGIHGSSSNNNWSNPPLKQITKQQQQQQIPILEPSLNNHHQSFPNMDYDDDENNFGGEAIDETMEDAPPVNEEEEEVDLDSIPVTQEDSWAVISAYFEEKGLVRQQLDSFDEFIQNTMQELVDDSGDIRVSPEMQHMVGYDDQLYEQEASENTKPVFEIKFGQVYLSKPTTVEKDGTVTNMFPHEARLRNLTYSAPLYVDVTMNQYRVSRDINISDPAEDMGEPISTEVAKKEFLGYVPIMLRSLFCVLSDKDDADLSDLGECIYDQGGYFVINGSEKVIIAQERLSNNHVYAFKKKQPSKFSWVIETRSQVENSTRPVSTLYIQMYQKGGRGAIEGNQIRSTLPYIRTDVPVVIIFRALGYVADRDIIEHVVYDLTDGEMMDLFRPSLEEAFVIQRQEVALDFIGRRGSARDVTKDDRIRYASAILQKEVLPHVGTEEHCETKKGFFIGYAVHKLLSCKLGRAEEDDRDHFGKKRLDLAGPLLGGLFRILFRKLTLDVRRHLQRCLDEGKHFNIGAAIKSNHITDGLKYSLATGNWGDKGASAPKAGVSQVLNRLTYASSLSHLRRSNTPLARTGKQAKPRQLHNTHWGMVCPAETPEGQAVGLVKNLALMAYITTGTAQVPVMEFLEEFSTENLTDILPSVMADPNTCKIFVNGNWVGIHRDPKALVDTFRSLRRMVDIDAEVSIVRDIAAKEVRIYTDAGRICRPLFVVQDQQLIIKKRHIMQLQGLNGEKKLTWTDLLMEGIVEYIDTEEEETTMVAMDPMDLDAEDSYSSTYTHCEIHPSMILGVCASIIPFPDHNQSPRNTYQSAMGKQAMGIYASNYQVRMDTMAHVLHYPQKPLCTTRAMEFLHFRELPSGVNCVVAIMIYTGYNQEDSLIMNQSAIDRGLFRSSYYRCYIDQEKASSVGTMGSLNSEIFEKPAQDSTRGMKHGEYGKLDDDGLVAPGTRVSGDDILIGKTAPMDAAANMPSRYTKRDCSTSMKANENGIVDNVLVSTTKEGYRFTKVRIRNVRIPQVGDKFASRHGQKGTIGMTYRQEDMPFTCEGIVPDIIVNPHAIPSRMTIAQLIECLLGKVVVFQGCEGDATPFTDVTVEDISTRLHAMGYQKFGNEHLYQGHTGRPMCARVFIGPTFYQRLKHLVDDKVHSRARGPVAMLTRQPLEGRSRDGGLRMGEMERDCLITHGCANFIRDRFFCNSDQYRIHICERCGLTAQANLKKMTYECRTPSCHDKPTQICQVEIPYACKLLLQEMMSMCISTRIFTDTRPTRDNSY</sequence>
<dbReference type="InterPro" id="IPR007646">
    <property type="entry name" value="RNA_pol_Rpb2_4"/>
</dbReference>
<keyword evidence="8" id="KW-0862">Zinc</keyword>
<dbReference type="FunFam" id="2.40.50.150:FF:000002">
    <property type="entry name" value="DNA-directed RNA polymerase subunit beta"/>
    <property type="match status" value="1"/>
</dbReference>
<dbReference type="InterPro" id="IPR007641">
    <property type="entry name" value="RNA_pol_Rpb2_7"/>
</dbReference>
<dbReference type="GO" id="GO:0003899">
    <property type="term" value="F:DNA-directed RNA polymerase activity"/>
    <property type="evidence" value="ECO:0007669"/>
    <property type="project" value="UniProtKB-EC"/>
</dbReference>
<dbReference type="GO" id="GO:0008270">
    <property type="term" value="F:zinc ion binding"/>
    <property type="evidence" value="ECO:0007669"/>
    <property type="project" value="UniProtKB-KW"/>
</dbReference>
<proteinExistence type="inferred from homology"/>
<evidence type="ECO:0000256" key="5">
    <source>
        <dbReference type="ARBA" id="ARBA00022695"/>
    </source>
</evidence>
<keyword evidence="5 13" id="KW-0548">Nucleotidyltransferase</keyword>
<dbReference type="GO" id="GO:0000428">
    <property type="term" value="C:DNA-directed RNA polymerase complex"/>
    <property type="evidence" value="ECO:0007669"/>
    <property type="project" value="UniProtKB-KW"/>
</dbReference>
<dbReference type="PANTHER" id="PTHR20856">
    <property type="entry name" value="DNA-DIRECTED RNA POLYMERASE I SUBUNIT 2"/>
    <property type="match status" value="1"/>
</dbReference>
<dbReference type="InterPro" id="IPR007120">
    <property type="entry name" value="DNA-dir_RNAP_su2_dom"/>
</dbReference>
<feature type="domain" description="RNA polymerase Rpb2" evidence="17">
    <location>
        <begin position="503"/>
        <end position="693"/>
    </location>
</feature>
<dbReference type="EC" id="2.7.7.6" evidence="13"/>
<evidence type="ECO:0000256" key="3">
    <source>
        <dbReference type="ARBA" id="ARBA00022478"/>
    </source>
</evidence>
<evidence type="ECO:0000259" key="20">
    <source>
        <dbReference type="Pfam" id="PF04566"/>
    </source>
</evidence>
<dbReference type="NCBIfam" id="NF007175">
    <property type="entry name" value="PRK09606.1"/>
    <property type="match status" value="1"/>
</dbReference>
<dbReference type="Pfam" id="PF04565">
    <property type="entry name" value="RNA_pol_Rpb2_3"/>
    <property type="match status" value="1"/>
</dbReference>
<feature type="domain" description="RNA polymerase Rpb2" evidence="20">
    <location>
        <begin position="867"/>
        <end position="928"/>
    </location>
</feature>
<dbReference type="OrthoDB" id="10248617at2759"/>
<evidence type="ECO:0000259" key="18">
    <source>
        <dbReference type="Pfam" id="PF04563"/>
    </source>
</evidence>
<evidence type="ECO:0000256" key="12">
    <source>
        <dbReference type="RuleBase" id="RU000434"/>
    </source>
</evidence>
<feature type="region of interest" description="Disordered" evidence="14">
    <location>
        <begin position="80"/>
        <end position="105"/>
    </location>
</feature>
<evidence type="ECO:0000259" key="16">
    <source>
        <dbReference type="Pfam" id="PF04560"/>
    </source>
</evidence>
<dbReference type="GO" id="GO:0006367">
    <property type="term" value="P:transcription initiation at RNA polymerase II promoter"/>
    <property type="evidence" value="ECO:0007669"/>
    <property type="project" value="UniProtKB-ARBA"/>
</dbReference>
<reference evidence="22" key="1">
    <citation type="journal article" date="2021" name="Sci. Rep.">
        <title>Diploid genomic architecture of Nitzschia inconspicua, an elite biomass production diatom.</title>
        <authorList>
            <person name="Oliver A."/>
            <person name="Podell S."/>
            <person name="Pinowska A."/>
            <person name="Traller J.C."/>
            <person name="Smith S.R."/>
            <person name="McClure R."/>
            <person name="Beliaev A."/>
            <person name="Bohutskyi P."/>
            <person name="Hill E.A."/>
            <person name="Rabines A."/>
            <person name="Zheng H."/>
            <person name="Allen L.Z."/>
            <person name="Kuo A."/>
            <person name="Grigoriev I.V."/>
            <person name="Allen A.E."/>
            <person name="Hazlebeck D."/>
            <person name="Allen E.E."/>
        </authorList>
    </citation>
    <scope>NUCLEOTIDE SEQUENCE</scope>
    <source>
        <strain evidence="22">Hildebrandi</strain>
    </source>
</reference>
<accession>A0A9K3KI75</accession>
<dbReference type="FunFam" id="3.90.1800.10:FF:000002">
    <property type="entry name" value="DNA-directed RNA polymerase subunit beta"/>
    <property type="match status" value="1"/>
</dbReference>
<evidence type="ECO:0000259" key="15">
    <source>
        <dbReference type="Pfam" id="PF00562"/>
    </source>
</evidence>
<name>A0A9K3KI75_9STRA</name>
<dbReference type="EMBL" id="JAGRRH010000023">
    <property type="protein sequence ID" value="KAG7344179.1"/>
    <property type="molecule type" value="Genomic_DNA"/>
</dbReference>
<dbReference type="CDD" id="cd00653">
    <property type="entry name" value="RNA_pol_B_RPB2"/>
    <property type="match status" value="1"/>
</dbReference>
<dbReference type="GO" id="GO:0003677">
    <property type="term" value="F:DNA binding"/>
    <property type="evidence" value="ECO:0007669"/>
    <property type="project" value="InterPro"/>
</dbReference>
<keyword evidence="3 13" id="KW-0240">DNA-directed RNA polymerase</keyword>
<dbReference type="InterPro" id="IPR015712">
    <property type="entry name" value="DNA-dir_RNA_pol_su2"/>
</dbReference>
<dbReference type="InterPro" id="IPR007644">
    <property type="entry name" value="RNA_pol_bsu_protrusion"/>
</dbReference>
<dbReference type="Proteomes" id="UP000693970">
    <property type="component" value="Unassembled WGS sequence"/>
</dbReference>
<evidence type="ECO:0000259" key="19">
    <source>
        <dbReference type="Pfam" id="PF04565"/>
    </source>
</evidence>
<evidence type="ECO:0000256" key="10">
    <source>
        <dbReference type="ARBA" id="ARBA00023163"/>
    </source>
</evidence>
<gene>
    <name evidence="22" type="ORF">IV203_022187</name>
</gene>
<comment type="function">
    <text evidence="13">DNA-dependent RNA polymerase catalyzes the transcription of DNA into RNA using the four ribonucleoside triphosphates as substrates.</text>
</comment>
<evidence type="ECO:0000256" key="2">
    <source>
        <dbReference type="ARBA" id="ARBA00006835"/>
    </source>
</evidence>
<dbReference type="InterPro" id="IPR007647">
    <property type="entry name" value="RNA_pol_Rpb2_5"/>
</dbReference>
<evidence type="ECO:0000256" key="4">
    <source>
        <dbReference type="ARBA" id="ARBA00022679"/>
    </source>
</evidence>
<organism evidence="22 23">
    <name type="scientific">Nitzschia inconspicua</name>
    <dbReference type="NCBI Taxonomy" id="303405"/>
    <lineage>
        <taxon>Eukaryota</taxon>
        <taxon>Sar</taxon>
        <taxon>Stramenopiles</taxon>
        <taxon>Ochrophyta</taxon>
        <taxon>Bacillariophyta</taxon>
        <taxon>Bacillariophyceae</taxon>
        <taxon>Bacillariophycidae</taxon>
        <taxon>Bacillariales</taxon>
        <taxon>Bacillariaceae</taxon>
        <taxon>Nitzschia</taxon>
    </lineage>
</organism>
<dbReference type="PROSITE" id="PS01166">
    <property type="entry name" value="RNA_POL_BETA"/>
    <property type="match status" value="1"/>
</dbReference>
<dbReference type="Pfam" id="PF00562">
    <property type="entry name" value="RNA_pol_Rpb2_6"/>
    <property type="match status" value="1"/>
</dbReference>
<evidence type="ECO:0000256" key="14">
    <source>
        <dbReference type="SAM" id="MobiDB-lite"/>
    </source>
</evidence>
<evidence type="ECO:0000256" key="6">
    <source>
        <dbReference type="ARBA" id="ARBA00022723"/>
    </source>
</evidence>
<dbReference type="Pfam" id="PF04566">
    <property type="entry name" value="RNA_pol_Rpb2_4"/>
    <property type="match status" value="1"/>
</dbReference>
<feature type="domain" description="RNA polymerase Rpb2" evidence="21">
    <location>
        <begin position="953"/>
        <end position="999"/>
    </location>
</feature>
<dbReference type="Pfam" id="PF04563">
    <property type="entry name" value="RNA_pol_Rpb2_1"/>
    <property type="match status" value="1"/>
</dbReference>
<keyword evidence="11" id="KW-0539">Nucleus</keyword>
<feature type="domain" description="RNA polymerase beta subunit protrusion" evidence="18">
    <location>
        <begin position="316"/>
        <end position="740"/>
    </location>
</feature>
<dbReference type="GO" id="GO:0032549">
    <property type="term" value="F:ribonucleoside binding"/>
    <property type="evidence" value="ECO:0007669"/>
    <property type="project" value="InterPro"/>
</dbReference>
<keyword evidence="23" id="KW-1185">Reference proteome</keyword>
<comment type="subcellular location">
    <subcellularLocation>
        <location evidence="1">Nucleus</location>
    </subcellularLocation>
</comment>
<feature type="domain" description="RNA polymerase Rpb2" evidence="19">
    <location>
        <begin position="766"/>
        <end position="830"/>
    </location>
</feature>
<dbReference type="InterPro" id="IPR007645">
    <property type="entry name" value="RNA_pol_Rpb2_3"/>
</dbReference>
<dbReference type="GO" id="GO:0005654">
    <property type="term" value="C:nucleoplasm"/>
    <property type="evidence" value="ECO:0007669"/>
    <property type="project" value="UniProtKB-ARBA"/>
</dbReference>
<keyword evidence="6" id="KW-0479">Metal-binding</keyword>
<dbReference type="Pfam" id="PF04560">
    <property type="entry name" value="RNA_pol_Rpb2_7"/>
    <property type="match status" value="1"/>
</dbReference>
<evidence type="ECO:0000313" key="22">
    <source>
        <dbReference type="EMBL" id="KAG7344179.1"/>
    </source>
</evidence>
<protein>
    <recommendedName>
        <fullName evidence="13">DNA-directed RNA polymerase subunit beta</fullName>
        <ecNumber evidence="13">2.7.7.6</ecNumber>
    </recommendedName>
</protein>
<evidence type="ECO:0000256" key="8">
    <source>
        <dbReference type="ARBA" id="ARBA00022833"/>
    </source>
</evidence>
<dbReference type="InterPro" id="IPR007642">
    <property type="entry name" value="RNA_pol_Rpb2_2"/>
</dbReference>
<dbReference type="FunFam" id="2.40.270.10:FF:000006">
    <property type="entry name" value="DNA-directed RNA polymerase subunit beta"/>
    <property type="match status" value="1"/>
</dbReference>
<evidence type="ECO:0000256" key="11">
    <source>
        <dbReference type="ARBA" id="ARBA00023242"/>
    </source>
</evidence>
<dbReference type="Pfam" id="PF04561">
    <property type="entry name" value="RNA_pol_Rpb2_2"/>
    <property type="match status" value="1"/>
</dbReference>
<keyword evidence="10 13" id="KW-0804">Transcription</keyword>
<dbReference type="InterPro" id="IPR007121">
    <property type="entry name" value="RNA_pol_bsu_CS"/>
</dbReference>
<evidence type="ECO:0000256" key="9">
    <source>
        <dbReference type="ARBA" id="ARBA00022842"/>
    </source>
</evidence>
<comment type="caution">
    <text evidence="22">The sequence shown here is derived from an EMBL/GenBank/DDBJ whole genome shotgun (WGS) entry which is preliminary data.</text>
</comment>
<dbReference type="FunFam" id="3.90.1100.10:FF:000003">
    <property type="entry name" value="DNA-directed RNA polymerase subunit beta"/>
    <property type="match status" value="1"/>
</dbReference>
<evidence type="ECO:0000256" key="1">
    <source>
        <dbReference type="ARBA" id="ARBA00004123"/>
    </source>
</evidence>